<dbReference type="SUPFAM" id="SSF81665">
    <property type="entry name" value="Calcium ATPase, transmembrane domain M"/>
    <property type="match status" value="1"/>
</dbReference>
<evidence type="ECO:0000256" key="8">
    <source>
        <dbReference type="ARBA" id="ARBA00022967"/>
    </source>
</evidence>
<dbReference type="Gene3D" id="3.40.1110.10">
    <property type="entry name" value="Calcium-transporting ATPase, cytoplasmic domain N"/>
    <property type="match status" value="1"/>
</dbReference>
<dbReference type="PRINTS" id="PR00119">
    <property type="entry name" value="CATATPASE"/>
</dbReference>
<keyword evidence="10 11" id="KW-0472">Membrane</keyword>
<dbReference type="InterPro" id="IPR036412">
    <property type="entry name" value="HAD-like_sf"/>
</dbReference>
<feature type="transmembrane region" description="Helical" evidence="11">
    <location>
        <begin position="565"/>
        <end position="584"/>
    </location>
</feature>
<dbReference type="Gene3D" id="2.70.150.10">
    <property type="entry name" value="Calcium-transporting ATPase, cytoplasmic transduction domain A"/>
    <property type="match status" value="1"/>
</dbReference>
<evidence type="ECO:0000256" key="9">
    <source>
        <dbReference type="ARBA" id="ARBA00022989"/>
    </source>
</evidence>
<protein>
    <submittedName>
        <fullName evidence="13">Heavy metal translocating P-type ATPase</fullName>
    </submittedName>
</protein>
<comment type="similarity">
    <text evidence="2 11">Belongs to the cation transport ATPase (P-type) (TC 3.A.3) family. Type IB subfamily.</text>
</comment>
<dbReference type="PRINTS" id="PR00120">
    <property type="entry name" value="HATPASE"/>
</dbReference>
<dbReference type="PROSITE" id="PS01229">
    <property type="entry name" value="COF_2"/>
    <property type="match status" value="1"/>
</dbReference>
<evidence type="ECO:0000256" key="6">
    <source>
        <dbReference type="ARBA" id="ARBA00022840"/>
    </source>
</evidence>
<keyword evidence="5 11" id="KW-0547">Nucleotide-binding</keyword>
<dbReference type="PANTHER" id="PTHR43079">
    <property type="entry name" value="PROBABLE CADMIUM/ZINC-TRANSPORTING ATPASE HMA1"/>
    <property type="match status" value="1"/>
</dbReference>
<evidence type="ECO:0000256" key="10">
    <source>
        <dbReference type="ARBA" id="ARBA00023136"/>
    </source>
</evidence>
<dbReference type="GO" id="GO:0046872">
    <property type="term" value="F:metal ion binding"/>
    <property type="evidence" value="ECO:0007669"/>
    <property type="project" value="UniProtKB-KW"/>
</dbReference>
<gene>
    <name evidence="13" type="ORF">QP433_02945</name>
</gene>
<keyword evidence="11" id="KW-1003">Cell membrane</keyword>
<dbReference type="RefSeq" id="WP_285065500.1">
    <property type="nucleotide sequence ID" value="NZ_JASOOE010000004.1"/>
</dbReference>
<keyword evidence="7" id="KW-0460">Magnesium</keyword>
<dbReference type="Pfam" id="PF00702">
    <property type="entry name" value="Hydrolase"/>
    <property type="match status" value="1"/>
</dbReference>
<feature type="domain" description="P-type ATPase A" evidence="12">
    <location>
        <begin position="119"/>
        <end position="218"/>
    </location>
</feature>
<dbReference type="EMBL" id="JASOOE010000004">
    <property type="protein sequence ID" value="MDK7186931.1"/>
    <property type="molecule type" value="Genomic_DNA"/>
</dbReference>
<evidence type="ECO:0000313" key="14">
    <source>
        <dbReference type="Proteomes" id="UP001229251"/>
    </source>
</evidence>
<accession>A0AAJ1V336</accession>
<dbReference type="AlphaFoldDB" id="A0AAJ1V336"/>
<dbReference type="Proteomes" id="UP001229251">
    <property type="component" value="Unassembled WGS sequence"/>
</dbReference>
<dbReference type="InterPro" id="IPR008250">
    <property type="entry name" value="ATPase_P-typ_transduc_dom_A_sf"/>
</dbReference>
<name>A0AAJ1V336_9LACT</name>
<dbReference type="PROSITE" id="PS00154">
    <property type="entry name" value="ATPASE_E1_E2"/>
    <property type="match status" value="1"/>
</dbReference>
<dbReference type="GO" id="GO:0019829">
    <property type="term" value="F:ATPase-coupled monoatomic cation transmembrane transporter activity"/>
    <property type="evidence" value="ECO:0007669"/>
    <property type="project" value="InterPro"/>
</dbReference>
<dbReference type="InterPro" id="IPR044492">
    <property type="entry name" value="P_typ_ATPase_HD_dom"/>
</dbReference>
<organism evidence="13 14">
    <name type="scientific">Facklamia hominis</name>
    <dbReference type="NCBI Taxonomy" id="178214"/>
    <lineage>
        <taxon>Bacteria</taxon>
        <taxon>Bacillati</taxon>
        <taxon>Bacillota</taxon>
        <taxon>Bacilli</taxon>
        <taxon>Lactobacillales</taxon>
        <taxon>Aerococcaceae</taxon>
        <taxon>Facklamia</taxon>
    </lineage>
</organism>
<comment type="caution">
    <text evidence="13">The sequence shown here is derived from an EMBL/GenBank/DDBJ whole genome shotgun (WGS) entry which is preliminary data.</text>
</comment>
<dbReference type="InterPro" id="IPR001757">
    <property type="entry name" value="P_typ_ATPase"/>
</dbReference>
<evidence type="ECO:0000256" key="2">
    <source>
        <dbReference type="ARBA" id="ARBA00006024"/>
    </source>
</evidence>
<keyword evidence="8" id="KW-1278">Translocase</keyword>
<dbReference type="InterPro" id="IPR023214">
    <property type="entry name" value="HAD_sf"/>
</dbReference>
<feature type="transmembrane region" description="Helical" evidence="11">
    <location>
        <begin position="238"/>
        <end position="256"/>
    </location>
</feature>
<dbReference type="NCBIfam" id="TIGR01494">
    <property type="entry name" value="ATPase_P-type"/>
    <property type="match status" value="1"/>
</dbReference>
<comment type="subcellular location">
    <subcellularLocation>
        <location evidence="11">Cell membrane</location>
    </subcellularLocation>
    <subcellularLocation>
        <location evidence="1">Membrane</location>
        <topology evidence="1">Multi-pass membrane protein</topology>
    </subcellularLocation>
</comment>
<dbReference type="InterPro" id="IPR023298">
    <property type="entry name" value="ATPase_P-typ_TM_dom_sf"/>
</dbReference>
<evidence type="ECO:0000256" key="3">
    <source>
        <dbReference type="ARBA" id="ARBA00022692"/>
    </source>
</evidence>
<dbReference type="SUPFAM" id="SSF56784">
    <property type="entry name" value="HAD-like"/>
    <property type="match status" value="1"/>
</dbReference>
<dbReference type="PANTHER" id="PTHR43079:SF1">
    <property type="entry name" value="CADMIUM_ZINC-TRANSPORTING ATPASE HMA1, CHLOROPLASTIC-RELATED"/>
    <property type="match status" value="1"/>
</dbReference>
<dbReference type="InterPro" id="IPR059000">
    <property type="entry name" value="ATPase_P-type_domA"/>
</dbReference>
<feature type="transmembrane region" description="Helical" evidence="11">
    <location>
        <begin position="69"/>
        <end position="97"/>
    </location>
</feature>
<dbReference type="SFLD" id="SFLDG00002">
    <property type="entry name" value="C1.7:_P-type_atpase_like"/>
    <property type="match status" value="1"/>
</dbReference>
<proteinExistence type="inferred from homology"/>
<evidence type="ECO:0000256" key="4">
    <source>
        <dbReference type="ARBA" id="ARBA00022723"/>
    </source>
</evidence>
<dbReference type="SUPFAM" id="SSF81653">
    <property type="entry name" value="Calcium ATPase, transduction domain A"/>
    <property type="match status" value="1"/>
</dbReference>
<evidence type="ECO:0000256" key="5">
    <source>
        <dbReference type="ARBA" id="ARBA00022741"/>
    </source>
</evidence>
<dbReference type="NCBIfam" id="TIGR01525">
    <property type="entry name" value="ATPase-IB_hvy"/>
    <property type="match status" value="1"/>
</dbReference>
<keyword evidence="6 11" id="KW-0067">ATP-binding</keyword>
<dbReference type="Pfam" id="PF00122">
    <property type="entry name" value="E1-E2_ATPase"/>
    <property type="match status" value="1"/>
</dbReference>
<dbReference type="SFLD" id="SFLDF00027">
    <property type="entry name" value="p-type_atpase"/>
    <property type="match status" value="1"/>
</dbReference>
<keyword evidence="9 11" id="KW-1133">Transmembrane helix</keyword>
<evidence type="ECO:0000256" key="1">
    <source>
        <dbReference type="ARBA" id="ARBA00004141"/>
    </source>
</evidence>
<evidence type="ECO:0000256" key="11">
    <source>
        <dbReference type="RuleBase" id="RU362081"/>
    </source>
</evidence>
<dbReference type="SFLD" id="SFLDS00003">
    <property type="entry name" value="Haloacid_Dehalogenase"/>
    <property type="match status" value="1"/>
</dbReference>
<feature type="transmembrane region" description="Helical" evidence="11">
    <location>
        <begin position="268"/>
        <end position="292"/>
    </location>
</feature>
<dbReference type="InterPro" id="IPR023299">
    <property type="entry name" value="ATPase_P-typ_cyto_dom_N"/>
</dbReference>
<dbReference type="InterPro" id="IPR027256">
    <property type="entry name" value="P-typ_ATPase_IB"/>
</dbReference>
<dbReference type="GO" id="GO:0016887">
    <property type="term" value="F:ATP hydrolysis activity"/>
    <property type="evidence" value="ECO:0007669"/>
    <property type="project" value="InterPro"/>
</dbReference>
<evidence type="ECO:0000259" key="12">
    <source>
        <dbReference type="Pfam" id="PF00122"/>
    </source>
</evidence>
<reference evidence="13" key="1">
    <citation type="submission" date="2023-05" db="EMBL/GenBank/DDBJ databases">
        <title>Cataloging the Phylogenetic Diversity of Human Bladder Bacteria.</title>
        <authorList>
            <person name="Du J."/>
        </authorList>
    </citation>
    <scope>NUCLEOTIDE SEQUENCE</scope>
    <source>
        <strain evidence="13">UMB1231</strain>
    </source>
</reference>
<keyword evidence="3 11" id="KW-0812">Transmembrane</keyword>
<evidence type="ECO:0000313" key="13">
    <source>
        <dbReference type="EMBL" id="MDK7186931.1"/>
    </source>
</evidence>
<dbReference type="GO" id="GO:0005886">
    <property type="term" value="C:plasma membrane"/>
    <property type="evidence" value="ECO:0007669"/>
    <property type="project" value="UniProtKB-SubCell"/>
</dbReference>
<dbReference type="InterPro" id="IPR018303">
    <property type="entry name" value="ATPase_P-typ_P_site"/>
</dbReference>
<evidence type="ECO:0000256" key="7">
    <source>
        <dbReference type="ARBA" id="ARBA00022842"/>
    </source>
</evidence>
<dbReference type="Gene3D" id="3.40.50.1000">
    <property type="entry name" value="HAD superfamily/HAD-like"/>
    <property type="match status" value="1"/>
</dbReference>
<dbReference type="GO" id="GO:0005524">
    <property type="term" value="F:ATP binding"/>
    <property type="evidence" value="ECO:0007669"/>
    <property type="project" value="UniProtKB-UniRule"/>
</dbReference>
<dbReference type="InterPro" id="IPR051949">
    <property type="entry name" value="Cation_Transport_ATPase"/>
</dbReference>
<keyword evidence="4 11" id="KW-0479">Metal-binding</keyword>
<sequence length="609" mass="65907">MLTYLLKERSGRFVLLGTGCLLAGYLCQFLSLPLVSTLCFYIAIFFLGYQATKNAIVDTWQNRQLNVDLLMILAALGACTIGFESEGALLLFIFAVAEVLEQYANDRSSSAITALMSQVPETAQRLLPSGETEEVLTEELKVGDQILIAKGAQISIDGTVESAVEVNEAALTGESVPVHKNIGEEVYAGTVNAGQSFVLKVSKTADQTVFSNIIRMVEEAENRPSKASRFIDKIENKYVWSVLIAVPLFIALLHFGQGLSFQEAFYRGMVFLTVASPCALVASATPATLAAISKGARNGILVKGGAALEALNQMEHLLSDKTGTLTFGAFDVVDYELADELLAEVVFMEQHSTHPIAQAIVTKFKAVDLSKLDRQEEVEELTGSGLRKGSIQIGKPSDFSGFADPKGIQGKLSQSDHTYVLVSKDQQIQGYLALSDQIRPQAKEAVKNFQAAGVTVHMLTGDNEKVAQHVASELGIDQYQAAMMPEDKIHYVKTGQDKGYIMGMIGDGINDAPALALADISVAMGSGSAVAMESADIVIVKNDLAKLYQEFESSRKLKRIIRENIIFAVGVIIGLVIANFFGWITLPYAVLFHEGSTILVILNGLRMLK</sequence>
<feature type="transmembrane region" description="Helical" evidence="11">
    <location>
        <begin position="21"/>
        <end position="49"/>
    </location>
</feature>